<proteinExistence type="inferred from homology"/>
<dbReference type="EMBL" id="BOSE01000003">
    <property type="protein sequence ID" value="GIP16428.1"/>
    <property type="molecule type" value="Genomic_DNA"/>
</dbReference>
<comment type="similarity">
    <text evidence="6">Belongs to the ABC-4 integral membrane protein family.</text>
</comment>
<dbReference type="GO" id="GO:0005886">
    <property type="term" value="C:plasma membrane"/>
    <property type="evidence" value="ECO:0007669"/>
    <property type="project" value="UniProtKB-SubCell"/>
</dbReference>
<feature type="transmembrane region" description="Helical" evidence="7">
    <location>
        <begin position="336"/>
        <end position="362"/>
    </location>
</feature>
<evidence type="ECO:0000256" key="6">
    <source>
        <dbReference type="ARBA" id="ARBA00038076"/>
    </source>
</evidence>
<keyword evidence="5 7" id="KW-0472">Membrane</keyword>
<dbReference type="Pfam" id="PF02687">
    <property type="entry name" value="FtsX"/>
    <property type="match status" value="1"/>
</dbReference>
<gene>
    <name evidence="9" type="ORF">J40TS1_20700</name>
</gene>
<dbReference type="InterPro" id="IPR003838">
    <property type="entry name" value="ABC3_permease_C"/>
</dbReference>
<dbReference type="InterPro" id="IPR050250">
    <property type="entry name" value="Macrolide_Exporter_MacB"/>
</dbReference>
<comment type="caution">
    <text evidence="9">The sequence shown here is derived from an EMBL/GenBank/DDBJ whole genome shotgun (WGS) entry which is preliminary data.</text>
</comment>
<keyword evidence="10" id="KW-1185">Reference proteome</keyword>
<evidence type="ECO:0000259" key="8">
    <source>
        <dbReference type="Pfam" id="PF02687"/>
    </source>
</evidence>
<feature type="domain" description="ABC3 transporter permease C-terminal" evidence="8">
    <location>
        <begin position="295"/>
        <end position="408"/>
    </location>
</feature>
<name>A0A919YT61_9BACL</name>
<feature type="transmembrane region" description="Helical" evidence="7">
    <location>
        <begin position="21"/>
        <end position="44"/>
    </location>
</feature>
<evidence type="ECO:0000313" key="9">
    <source>
        <dbReference type="EMBL" id="GIP16428.1"/>
    </source>
</evidence>
<keyword evidence="2" id="KW-1003">Cell membrane</keyword>
<keyword evidence="4 7" id="KW-1133">Transmembrane helix</keyword>
<reference evidence="9" key="1">
    <citation type="submission" date="2021-03" db="EMBL/GenBank/DDBJ databases">
        <title>Antimicrobial resistance genes in bacteria isolated from Japanese honey, and their potential for conferring macrolide and lincosamide resistance in the American foulbrood pathogen Paenibacillus larvae.</title>
        <authorList>
            <person name="Okamoto M."/>
            <person name="Kumagai M."/>
            <person name="Kanamori H."/>
            <person name="Takamatsu D."/>
        </authorList>
    </citation>
    <scope>NUCLEOTIDE SEQUENCE</scope>
    <source>
        <strain evidence="9">J40TS1</strain>
    </source>
</reference>
<evidence type="ECO:0000256" key="7">
    <source>
        <dbReference type="SAM" id="Phobius"/>
    </source>
</evidence>
<dbReference type="AlphaFoldDB" id="A0A919YT61"/>
<protein>
    <recommendedName>
        <fullName evidence="8">ABC3 transporter permease C-terminal domain-containing protein</fullName>
    </recommendedName>
</protein>
<evidence type="ECO:0000313" key="10">
    <source>
        <dbReference type="Proteomes" id="UP000683139"/>
    </source>
</evidence>
<sequence>MIRVMNIISLAFRMVLYYWKSYILITLQIAAGAFVIYSSLTIYYSIESRYKEMQDEVHALTWNIVAQSTDDSDSPPITYEQLLQLKNSYTEAMFPLHFVYPVHYPNQDNELVEAYFIYASDDYMKLMIQSDETFETSQHVYMGAEIKQFMENNGDLLKLLPDTPAYRIIDESLDIGEEAHYSIIPITNVSNHKSNSFEISIHFGETDKKALSENIVLLPLKAVYEHHMPNIEMALRLPVRVDPTVPGEEATILIMQVVSQLFSWNSAYSYNVSTQLQQFLLKMTGVKDTAVIVSVIAIVCLILVILGLTGLIHLLFNRRKQGLSILIAMGARRQDLWVSMVLESMYPALLGVGIGVLGGYYYLPRYVQLEQIEISPTAIGMFFTVAGCLLPVFLSSSTLLLRIYNMKPIKILSRE</sequence>
<dbReference type="PANTHER" id="PTHR30572:SF4">
    <property type="entry name" value="ABC TRANSPORTER PERMEASE YTRF"/>
    <property type="match status" value="1"/>
</dbReference>
<comment type="subcellular location">
    <subcellularLocation>
        <location evidence="1">Cell membrane</location>
        <topology evidence="1">Multi-pass membrane protein</topology>
    </subcellularLocation>
</comment>
<feature type="transmembrane region" description="Helical" evidence="7">
    <location>
        <begin position="382"/>
        <end position="404"/>
    </location>
</feature>
<evidence type="ECO:0000256" key="2">
    <source>
        <dbReference type="ARBA" id="ARBA00022475"/>
    </source>
</evidence>
<evidence type="ECO:0000256" key="5">
    <source>
        <dbReference type="ARBA" id="ARBA00023136"/>
    </source>
</evidence>
<dbReference type="Proteomes" id="UP000683139">
    <property type="component" value="Unassembled WGS sequence"/>
</dbReference>
<evidence type="ECO:0000256" key="4">
    <source>
        <dbReference type="ARBA" id="ARBA00022989"/>
    </source>
</evidence>
<dbReference type="GO" id="GO:0022857">
    <property type="term" value="F:transmembrane transporter activity"/>
    <property type="evidence" value="ECO:0007669"/>
    <property type="project" value="TreeGrafter"/>
</dbReference>
<dbReference type="PANTHER" id="PTHR30572">
    <property type="entry name" value="MEMBRANE COMPONENT OF TRANSPORTER-RELATED"/>
    <property type="match status" value="1"/>
</dbReference>
<feature type="transmembrane region" description="Helical" evidence="7">
    <location>
        <begin position="291"/>
        <end position="316"/>
    </location>
</feature>
<evidence type="ECO:0000256" key="3">
    <source>
        <dbReference type="ARBA" id="ARBA00022692"/>
    </source>
</evidence>
<organism evidence="9 10">
    <name type="scientific">Paenibacillus montaniterrae</name>
    <dbReference type="NCBI Taxonomy" id="429341"/>
    <lineage>
        <taxon>Bacteria</taxon>
        <taxon>Bacillati</taxon>
        <taxon>Bacillota</taxon>
        <taxon>Bacilli</taxon>
        <taxon>Bacillales</taxon>
        <taxon>Paenibacillaceae</taxon>
        <taxon>Paenibacillus</taxon>
    </lineage>
</organism>
<keyword evidence="3 7" id="KW-0812">Transmembrane</keyword>
<accession>A0A919YT61</accession>
<evidence type="ECO:0000256" key="1">
    <source>
        <dbReference type="ARBA" id="ARBA00004651"/>
    </source>
</evidence>